<dbReference type="Pfam" id="PF00248">
    <property type="entry name" value="Aldo_ket_red"/>
    <property type="match status" value="2"/>
</dbReference>
<dbReference type="PANTHER" id="PTHR43827:SF3">
    <property type="entry name" value="NADP-DEPENDENT OXIDOREDUCTASE DOMAIN-CONTAINING PROTEIN"/>
    <property type="match status" value="1"/>
</dbReference>
<feature type="site" description="Lowers pKa of active site Tyr" evidence="6">
    <location>
        <position position="76"/>
    </location>
</feature>
<evidence type="ECO:0000259" key="7">
    <source>
        <dbReference type="Pfam" id="PF00248"/>
    </source>
</evidence>
<dbReference type="SUPFAM" id="SSF51430">
    <property type="entry name" value="NAD(P)-linked oxidoreductase"/>
    <property type="match status" value="1"/>
</dbReference>
<dbReference type="FunFam" id="3.20.20.100:FF:000015">
    <property type="entry name" value="Oxidoreductase, aldo/keto reductase family"/>
    <property type="match status" value="1"/>
</dbReference>
<feature type="domain" description="NADP-dependent oxidoreductase" evidence="7">
    <location>
        <begin position="207"/>
        <end position="266"/>
    </location>
</feature>
<evidence type="ECO:0000256" key="5">
    <source>
        <dbReference type="PIRSR" id="PIRSR000097-2"/>
    </source>
</evidence>
<sequence>MANEKFFTSHNGVEIPTIGFGTWQIPNEEAYAAVTTALENGYTHIDTALAYQNEENVGKAIRDFNISREEVFITSKLPAEIKGYDATLAAFEETITNLGVDVLDLYLIHAPWPWDEVGKDCTEGNIESWKAMEKLYKDGKIRAIGVSNFSEKDIQALLDSCDIVPMVNQIPFYIGRDQASLLQFCKKHNIVVEAYSPLATGQILNSPEIKEMAAKYSVTPAQLCIRYCLEHGTLPLPKSTNKERIVENSQLAFTISPEDVQKLDAFEDVRSK</sequence>
<dbReference type="KEGG" id="prt:AUC31_06490"/>
<keyword evidence="9" id="KW-1185">Reference proteome</keyword>
<dbReference type="InterPro" id="IPR023210">
    <property type="entry name" value="NADP_OxRdtase_dom"/>
</dbReference>
<reference evidence="8" key="1">
    <citation type="submission" date="2016-01" db="EMBL/GenBank/DDBJ databases">
        <title>Complete genome of Planococcus rifietoensis type strain M8.</title>
        <authorList>
            <person name="See-Too W.S."/>
        </authorList>
    </citation>
    <scope>NUCLEOTIDE SEQUENCE [LARGE SCALE GENOMIC DNA]</scope>
    <source>
        <strain evidence="8">M8</strain>
    </source>
</reference>
<dbReference type="OrthoDB" id="9804790at2"/>
<dbReference type="STRING" id="200991.AUC31_06490"/>
<dbReference type="PIRSF" id="PIRSF000097">
    <property type="entry name" value="AKR"/>
    <property type="match status" value="1"/>
</dbReference>
<evidence type="ECO:0000313" key="9">
    <source>
        <dbReference type="Proteomes" id="UP000067683"/>
    </source>
</evidence>
<protein>
    <submittedName>
        <fullName evidence="8">2,5-diketo-D-gluconic acid reductase</fullName>
    </submittedName>
</protein>
<dbReference type="InterPro" id="IPR020471">
    <property type="entry name" value="AKR"/>
</dbReference>
<evidence type="ECO:0000256" key="3">
    <source>
        <dbReference type="ARBA" id="ARBA00023002"/>
    </source>
</evidence>
<dbReference type="RefSeq" id="WP_058381599.1">
    <property type="nucleotide sequence ID" value="NZ_CP013659.2"/>
</dbReference>
<name>A0A0U2Z6T7_9BACL</name>
<feature type="active site" description="Proton donor" evidence="4">
    <location>
        <position position="51"/>
    </location>
</feature>
<dbReference type="AlphaFoldDB" id="A0A0U2Z6T7"/>
<dbReference type="EMBL" id="CP013659">
    <property type="protein sequence ID" value="ALS74892.1"/>
    <property type="molecule type" value="Genomic_DNA"/>
</dbReference>
<dbReference type="InterPro" id="IPR036812">
    <property type="entry name" value="NAD(P)_OxRdtase_dom_sf"/>
</dbReference>
<proteinExistence type="inferred from homology"/>
<gene>
    <name evidence="8" type="ORF">AUC31_06490</name>
</gene>
<dbReference type="GO" id="GO:0016616">
    <property type="term" value="F:oxidoreductase activity, acting on the CH-OH group of donors, NAD or NADP as acceptor"/>
    <property type="evidence" value="ECO:0007669"/>
    <property type="project" value="UniProtKB-ARBA"/>
</dbReference>
<dbReference type="PANTHER" id="PTHR43827">
    <property type="entry name" value="2,5-DIKETO-D-GLUCONIC ACID REDUCTASE"/>
    <property type="match status" value="1"/>
</dbReference>
<dbReference type="CDD" id="cd19071">
    <property type="entry name" value="AKR_AKR1-5-like"/>
    <property type="match status" value="1"/>
</dbReference>
<evidence type="ECO:0000256" key="1">
    <source>
        <dbReference type="ARBA" id="ARBA00007905"/>
    </source>
</evidence>
<dbReference type="PRINTS" id="PR00069">
    <property type="entry name" value="ALDKETRDTASE"/>
</dbReference>
<dbReference type="Gene3D" id="3.20.20.100">
    <property type="entry name" value="NADP-dependent oxidoreductase domain"/>
    <property type="match status" value="1"/>
</dbReference>
<dbReference type="PROSITE" id="PS00063">
    <property type="entry name" value="ALDOKETO_REDUCTASE_3"/>
    <property type="match status" value="1"/>
</dbReference>
<keyword evidence="2" id="KW-0521">NADP</keyword>
<organism evidence="8 9">
    <name type="scientific">Planococcus rifietoensis</name>
    <dbReference type="NCBI Taxonomy" id="200991"/>
    <lineage>
        <taxon>Bacteria</taxon>
        <taxon>Bacillati</taxon>
        <taxon>Bacillota</taxon>
        <taxon>Bacilli</taxon>
        <taxon>Bacillales</taxon>
        <taxon>Caryophanaceae</taxon>
        <taxon>Planococcus</taxon>
    </lineage>
</organism>
<accession>A0A0U2Z6T7</accession>
<feature type="domain" description="NADP-dependent oxidoreductase" evidence="7">
    <location>
        <begin position="18"/>
        <end position="202"/>
    </location>
</feature>
<dbReference type="InterPro" id="IPR018170">
    <property type="entry name" value="Aldo/ket_reductase_CS"/>
</dbReference>
<evidence type="ECO:0000313" key="8">
    <source>
        <dbReference type="EMBL" id="ALS74892.1"/>
    </source>
</evidence>
<evidence type="ECO:0000256" key="4">
    <source>
        <dbReference type="PIRSR" id="PIRSR000097-1"/>
    </source>
</evidence>
<keyword evidence="3" id="KW-0560">Oxidoreductase</keyword>
<feature type="binding site" evidence="5">
    <location>
        <position position="109"/>
    </location>
    <ligand>
        <name>substrate</name>
    </ligand>
</feature>
<dbReference type="PROSITE" id="PS00062">
    <property type="entry name" value="ALDOKETO_REDUCTASE_2"/>
    <property type="match status" value="1"/>
</dbReference>
<dbReference type="Proteomes" id="UP000067683">
    <property type="component" value="Chromosome"/>
</dbReference>
<evidence type="ECO:0000256" key="2">
    <source>
        <dbReference type="ARBA" id="ARBA00022857"/>
    </source>
</evidence>
<comment type="similarity">
    <text evidence="1">Belongs to the aldo/keto reductase family.</text>
</comment>
<evidence type="ECO:0000256" key="6">
    <source>
        <dbReference type="PIRSR" id="PIRSR000097-3"/>
    </source>
</evidence>